<reference evidence="5 6" key="1">
    <citation type="submission" date="2017-10" db="EMBL/GenBank/DDBJ databases">
        <title>Novel microbial diversity and functional potential in the marine mammal oral microbiome.</title>
        <authorList>
            <person name="Dudek N.K."/>
            <person name="Sun C.L."/>
            <person name="Burstein D."/>
            <person name="Kantor R.S."/>
            <person name="Aliaga Goltsman D.S."/>
            <person name="Bik E.M."/>
            <person name="Thomas B.C."/>
            <person name="Banfield J.F."/>
            <person name="Relman D.A."/>
        </authorList>
    </citation>
    <scope>NUCLEOTIDE SEQUENCE [LARGE SCALE GENOMIC DNA]</scope>
    <source>
        <strain evidence="5">DOLZORAL124_49_17</strain>
    </source>
</reference>
<comment type="caution">
    <text evidence="5">The sequence shown here is derived from an EMBL/GenBank/DDBJ whole genome shotgun (WGS) entry which is preliminary data.</text>
</comment>
<protein>
    <recommendedName>
        <fullName evidence="4">HTH lacI-type domain-containing protein</fullName>
    </recommendedName>
</protein>
<dbReference type="PANTHER" id="PTHR30146">
    <property type="entry name" value="LACI-RELATED TRANSCRIPTIONAL REPRESSOR"/>
    <property type="match status" value="1"/>
</dbReference>
<dbReference type="SMART" id="SM00354">
    <property type="entry name" value="HTH_LACI"/>
    <property type="match status" value="1"/>
</dbReference>
<organism evidence="5 6">
    <name type="scientific">candidate division KSB3 bacterium</name>
    <dbReference type="NCBI Taxonomy" id="2044937"/>
    <lineage>
        <taxon>Bacteria</taxon>
        <taxon>candidate division KSB3</taxon>
    </lineage>
</organism>
<dbReference type="AlphaFoldDB" id="A0A2G6EAI4"/>
<dbReference type="Gene3D" id="3.40.50.2300">
    <property type="match status" value="2"/>
</dbReference>
<dbReference type="InterPro" id="IPR000843">
    <property type="entry name" value="HTH_LacI"/>
</dbReference>
<dbReference type="InterPro" id="IPR028082">
    <property type="entry name" value="Peripla_BP_I"/>
</dbReference>
<dbReference type="InterPro" id="IPR010982">
    <property type="entry name" value="Lambda_DNA-bd_dom_sf"/>
</dbReference>
<keyword evidence="3" id="KW-0804">Transcription</keyword>
<dbReference type="Pfam" id="PF00532">
    <property type="entry name" value="Peripla_BP_1"/>
    <property type="match status" value="1"/>
</dbReference>
<feature type="domain" description="HTH lacI-type" evidence="4">
    <location>
        <begin position="4"/>
        <end position="58"/>
    </location>
</feature>
<dbReference type="GO" id="GO:0003700">
    <property type="term" value="F:DNA-binding transcription factor activity"/>
    <property type="evidence" value="ECO:0007669"/>
    <property type="project" value="TreeGrafter"/>
</dbReference>
<sequence>MARVTLKDIAAQVHTSPKTVSKALNNQPGVSEELRQKIKDIAREMYYIPNPFGKGLSGKPPKTIGIIVPDNVNPSYSLMLRGMETKAAALRYSIILGNSNEDIEQERALVNVLLGKHVDGVIVCPTYYPEASPNVKILQQFNMPYVLLNRDLRGQQHPCVKTDNVLAACLAGRYLLRKGHLQIIHVTRQHSVPAVEERIEGLKKAFDEQNIPFRDEQIFRCCEISIESGYHAAQTILQQHSDFDAVLAFNDIIAFGVMKALREAQLRIPDDVAVMGFDNLIFSDICLPPLTSVNQNLHAIGTAAMERLLQQIEGEEALTLTEVPEPYIVERESV</sequence>
<dbReference type="SUPFAM" id="SSF53822">
    <property type="entry name" value="Periplasmic binding protein-like I"/>
    <property type="match status" value="1"/>
</dbReference>
<gene>
    <name evidence="5" type="ORF">CSB45_01450</name>
</gene>
<name>A0A2G6EAI4_9BACT</name>
<dbReference type="SUPFAM" id="SSF47413">
    <property type="entry name" value="lambda repressor-like DNA-binding domains"/>
    <property type="match status" value="1"/>
</dbReference>
<evidence type="ECO:0000313" key="5">
    <source>
        <dbReference type="EMBL" id="PID59099.1"/>
    </source>
</evidence>
<dbReference type="EMBL" id="PDPS01000020">
    <property type="protein sequence ID" value="PID59099.1"/>
    <property type="molecule type" value="Genomic_DNA"/>
</dbReference>
<evidence type="ECO:0000256" key="1">
    <source>
        <dbReference type="ARBA" id="ARBA00023015"/>
    </source>
</evidence>
<dbReference type="CDD" id="cd01392">
    <property type="entry name" value="HTH_LacI"/>
    <property type="match status" value="1"/>
</dbReference>
<dbReference type="Pfam" id="PF00356">
    <property type="entry name" value="LacI"/>
    <property type="match status" value="1"/>
</dbReference>
<dbReference type="Proteomes" id="UP000229740">
    <property type="component" value="Unassembled WGS sequence"/>
</dbReference>
<evidence type="ECO:0000256" key="2">
    <source>
        <dbReference type="ARBA" id="ARBA00023125"/>
    </source>
</evidence>
<keyword evidence="2" id="KW-0238">DNA-binding</keyword>
<dbReference type="PANTHER" id="PTHR30146:SF109">
    <property type="entry name" value="HTH-TYPE TRANSCRIPTIONAL REGULATOR GALS"/>
    <property type="match status" value="1"/>
</dbReference>
<dbReference type="GO" id="GO:0000976">
    <property type="term" value="F:transcription cis-regulatory region binding"/>
    <property type="evidence" value="ECO:0007669"/>
    <property type="project" value="TreeGrafter"/>
</dbReference>
<accession>A0A2G6EAI4</accession>
<dbReference type="InterPro" id="IPR001761">
    <property type="entry name" value="Peripla_BP/Lac1_sug-bd_dom"/>
</dbReference>
<proteinExistence type="predicted"/>
<keyword evidence="1" id="KW-0805">Transcription regulation</keyword>
<dbReference type="CDD" id="cd06267">
    <property type="entry name" value="PBP1_LacI_sugar_binding-like"/>
    <property type="match status" value="1"/>
</dbReference>
<evidence type="ECO:0000259" key="4">
    <source>
        <dbReference type="PROSITE" id="PS50932"/>
    </source>
</evidence>
<evidence type="ECO:0000313" key="6">
    <source>
        <dbReference type="Proteomes" id="UP000229740"/>
    </source>
</evidence>
<evidence type="ECO:0000256" key="3">
    <source>
        <dbReference type="ARBA" id="ARBA00023163"/>
    </source>
</evidence>
<dbReference type="PROSITE" id="PS50932">
    <property type="entry name" value="HTH_LACI_2"/>
    <property type="match status" value="1"/>
</dbReference>
<dbReference type="Gene3D" id="1.10.260.40">
    <property type="entry name" value="lambda repressor-like DNA-binding domains"/>
    <property type="match status" value="1"/>
</dbReference>